<evidence type="ECO:0000313" key="3">
    <source>
        <dbReference type="EMBL" id="MFC4701275.1"/>
    </source>
</evidence>
<evidence type="ECO:0000313" key="4">
    <source>
        <dbReference type="Proteomes" id="UP001595897"/>
    </source>
</evidence>
<dbReference type="EMBL" id="JBHSGU010000005">
    <property type="protein sequence ID" value="MFC4701275.1"/>
    <property type="molecule type" value="Genomic_DNA"/>
</dbReference>
<feature type="signal peptide" evidence="2">
    <location>
        <begin position="1"/>
        <end position="26"/>
    </location>
</feature>
<accession>A0ABV9M047</accession>
<feature type="compositionally biased region" description="Basic and acidic residues" evidence="1">
    <location>
        <begin position="1533"/>
        <end position="1547"/>
    </location>
</feature>
<comment type="caution">
    <text evidence="3">The sequence shown here is derived from an EMBL/GenBank/DDBJ whole genome shotgun (WGS) entry which is preliminary data.</text>
</comment>
<evidence type="ECO:0000256" key="1">
    <source>
        <dbReference type="SAM" id="MobiDB-lite"/>
    </source>
</evidence>
<dbReference type="Gene3D" id="2.180.10.10">
    <property type="entry name" value="RHS repeat-associated core"/>
    <property type="match status" value="2"/>
</dbReference>
<dbReference type="RefSeq" id="WP_382409554.1">
    <property type="nucleotide sequence ID" value="NZ_JBHSGU010000005.1"/>
</dbReference>
<gene>
    <name evidence="3" type="ORF">ACFO4O_13965</name>
</gene>
<dbReference type="PANTHER" id="PTHR32305:SF15">
    <property type="entry name" value="PROTEIN RHSA-RELATED"/>
    <property type="match status" value="1"/>
</dbReference>
<feature type="chain" id="PRO_5045574054" evidence="2">
    <location>
        <begin position="27"/>
        <end position="1553"/>
    </location>
</feature>
<dbReference type="NCBIfam" id="TIGR03696">
    <property type="entry name" value="Rhs_assc_core"/>
    <property type="match status" value="1"/>
</dbReference>
<protein>
    <submittedName>
        <fullName evidence="3">RHS repeat-associated core domain-containing protein</fullName>
    </submittedName>
</protein>
<keyword evidence="4" id="KW-1185">Reference proteome</keyword>
<proteinExistence type="predicted"/>
<evidence type="ECO:0000256" key="2">
    <source>
        <dbReference type="SAM" id="SignalP"/>
    </source>
</evidence>
<dbReference type="InterPro" id="IPR050708">
    <property type="entry name" value="T6SS_VgrG/RHS"/>
</dbReference>
<reference evidence="4" key="1">
    <citation type="journal article" date="2019" name="Int. J. Syst. Evol. Microbiol.">
        <title>The Global Catalogue of Microorganisms (GCM) 10K type strain sequencing project: providing services to taxonomists for standard genome sequencing and annotation.</title>
        <authorList>
            <consortium name="The Broad Institute Genomics Platform"/>
            <consortium name="The Broad Institute Genome Sequencing Center for Infectious Disease"/>
            <person name="Wu L."/>
            <person name="Ma J."/>
        </authorList>
    </citation>
    <scope>NUCLEOTIDE SEQUENCE [LARGE SCALE GENOMIC DNA]</scope>
    <source>
        <strain evidence="4">KACC 12507</strain>
    </source>
</reference>
<feature type="region of interest" description="Disordered" evidence="1">
    <location>
        <begin position="1513"/>
        <end position="1553"/>
    </location>
</feature>
<dbReference type="InterPro" id="IPR022385">
    <property type="entry name" value="Rhs_assc_core"/>
</dbReference>
<keyword evidence="2" id="KW-0732">Signal</keyword>
<name>A0ABV9M047_9ALTE</name>
<organism evidence="3 4">
    <name type="scientific">Glaciecola siphonariae</name>
    <dbReference type="NCBI Taxonomy" id="521012"/>
    <lineage>
        <taxon>Bacteria</taxon>
        <taxon>Pseudomonadati</taxon>
        <taxon>Pseudomonadota</taxon>
        <taxon>Gammaproteobacteria</taxon>
        <taxon>Alteromonadales</taxon>
        <taxon>Alteromonadaceae</taxon>
        <taxon>Glaciecola</taxon>
    </lineage>
</organism>
<dbReference type="PANTHER" id="PTHR32305">
    <property type="match status" value="1"/>
</dbReference>
<dbReference type="Proteomes" id="UP001595897">
    <property type="component" value="Unassembled WGS sequence"/>
</dbReference>
<sequence>MSTLNIKILSLACASLCATVSYSSFGSDEVAGTHAQRGLPSSCDVADIASIGVPSLDNYVNGCDTNNSTGGAENTLGVVLEHVERSNIEDRLQPFGNGILGDTIDLNSGSVNFSYTDISIPGNSSLPVALTRKRSPSYVNEAADAAGLATLDATSLPKTYTPNELGDWRLDIPRVTWKFPVPLSNSGAPQGAPQVAQDFCLGTTTYSVAPYFEGAPSLNESVIPHYSITAGMNVSLPGKGESKFLRPSATAKSGLALPATILYITKDYWTASCVMANNQARGLLVKTPDGTQYLFNKFVAAPATSVSITNNLEGESVDSVIPRITSTLLVSKITDKHGNYVDYTYNNDAQVTTIEGNDGRKITLQYNSDGSLLKATANGREFTYGYGTTSNNNRYLTSVTRPDGKQWKISFNSKLNLQAKQEIACSTPTATWSIEHPNGLKGDFTFEETKHIKVKNALDPDTPYGCSQRHKEPANVQYYKNMSLTKKRLSGPVTQAYEWKYQYSASGLNTKTTTVTSPDGSRVMSTYYVRENTALEGLIKHVSYVNPIGIELQRTTNKYSQEGRLGFAFLDNENAVTYEAQRVLTEETQKAVTDTYTTTHSFNSAFNANYSFAKPVKTYEKNSANSYSRSTTFAYENRKAKWVLGVLTKQTVNNKERARQVNNAFGDPTSIYKNGALTASLEYDTATVGAKGTLKSVKNALNRKWTITNYKRGVPTRIGRPDGRVTTQDIDNNGWLTKDTDFTGACTRYRHDSIGRLTLIDPCDSKWANTSIGYSYINSNLGVSELLPGMLAQNITQGGAITHVYYDALQRPIVEKQTDMANTNSTRYTVKKYDHNNKATFAGFAAAAPQTSDGIIVEYDSLGRKTSEQDTVMNSITRYAYTAGNKVVTTNPLGNATTTQYLAYGKYEQSSPLKIESPENIDTELSYNNDGELFAISQDGIQEKRYYDSRLRLCKVVRPDIGNTAFGYDNANQMTFKEHGARVNSSANCSLNGGAEVNRLKYEYNSIGMLTFITTNNGPTQSFKYDNNGRVTEKHGGASKITYSYNSLGLVEDETLSIDGKLMKLDYVYNALGHVSSLIYPSTERVDFTPNAYGEPTKAGSYATNAKYHPTGQLMSHTYGNNFEYTATFLNNGILNRILDKRGGSNIAVRHMLSYDKNKNVTAIDDLRDPNFSIGMTYDNADRLKNITKSHFGTGSLSYDAMGNILKKSMGNQSIQYHYHSSNKRLMSVSNAHVASYAYDDRGNVIGNGRNNFTYNAYNQMSVNGNSYVYDTDNKRVKAVESGKTSYSFYATNGKLMYRLADNLFTDYIYLGGKLVAKVEQTLNTPPPSTGTVTARNHYKPFGETLGTTPDDVGFTGHKFDADIGLSYMQARYYDPVIGRFYSNDPVDAVGHLSTPNGIHGFNRYAYANNNPYKYNDPDGRSSSLAMQIGVRIASNPKTPVAAAKLAGRATLAGGAALADSPAPGPGDVIAVGILAYAAGEFAVEVFFEGESDAEDLSAEEIAAIEKENKQDAIDKAFEDYQNGDATSMDGDDIGRNTKSKTEKDLGYDEDNE</sequence>